<name>A0A8K0KY19_9PEZI</name>
<dbReference type="InterPro" id="IPR036412">
    <property type="entry name" value="HAD-like_sf"/>
</dbReference>
<accession>A0A8K0KY19</accession>
<dbReference type="InterPro" id="IPR023214">
    <property type="entry name" value="HAD_sf"/>
</dbReference>
<dbReference type="Pfam" id="PF00702">
    <property type="entry name" value="Hydrolase"/>
    <property type="match status" value="1"/>
</dbReference>
<keyword evidence="2" id="KW-1185">Reference proteome</keyword>
<evidence type="ECO:0008006" key="3">
    <source>
        <dbReference type="Google" id="ProtNLM"/>
    </source>
</evidence>
<dbReference type="SUPFAM" id="SSF56784">
    <property type="entry name" value="HAD-like"/>
    <property type="match status" value="1"/>
</dbReference>
<dbReference type="SFLD" id="SFLDS00003">
    <property type="entry name" value="Haloacid_Dehalogenase"/>
    <property type="match status" value="1"/>
</dbReference>
<dbReference type="Proteomes" id="UP000809789">
    <property type="component" value="Unassembled WGS sequence"/>
</dbReference>
<dbReference type="EMBL" id="JAESVG020000010">
    <property type="protein sequence ID" value="KAG8623980.1"/>
    <property type="molecule type" value="Genomic_DNA"/>
</dbReference>
<dbReference type="AlphaFoldDB" id="A0A8K0KY19"/>
<sequence>MKASTVLRTRVSSKMTVKRHRGFAAFEGPGHSDLPRLQGIVFDMDGTLCEPQNYMFGEMRSALGIPKSVDILDHIHGLPEPEQSAAHEKIEAIERQAMKKQIPQAGLVSLMEYLDRKGIKKGICTRNFDTPVNHLLANHIPGHINPFSPIITRGFRPPKPSPAGILHIAKAWKIAAEDAQPATEGSLPAEIPLIMVGDSIDDIIAGHDAGAATVLLRSPGKEELETDERTDLVIDRLDELISVLDSRGPPSQGAGPRRKVKSHSVTARHSIDGHKSNVGLLDMPVEVLAEIAKYCVYENIDVQAADYAHLAIKSGLIDKNTAVIFRSAKEVIPEAQAIARASKQLRSVYPSIQNVDWDTVYFPTPSDVHLPLPKHIKRQLKTILLTPLLHVGYKPAQDVETDDAESDSDEKFFYGPPMIPCIRRLVYNADQLDNHMYNFTMIGDEIKKNANLIYRVNVDQSEFYDYAGGSGDPLAYLERIVSDFPRYKKLGFHNLSINHIEREPYINKVGNIVEGKVEIDATFDDQKLHEEILLKIDDGFVSDFDDNDDDNFDTNDEGSEEDE</sequence>
<dbReference type="Gene3D" id="1.10.260.80">
    <property type="match status" value="1"/>
</dbReference>
<comment type="caution">
    <text evidence="1">The sequence shown here is derived from an EMBL/GenBank/DDBJ whole genome shotgun (WGS) entry which is preliminary data.</text>
</comment>
<dbReference type="PANTHER" id="PTHR43885">
    <property type="entry name" value="HALOACID DEHALOGENASE-LIKE HYDROLASE"/>
    <property type="match status" value="1"/>
</dbReference>
<reference evidence="1" key="1">
    <citation type="submission" date="2021-07" db="EMBL/GenBank/DDBJ databases">
        <title>Elsinoe batatas strain:CRI-CJ2 Genome sequencing and assembly.</title>
        <authorList>
            <person name="Huang L."/>
        </authorList>
    </citation>
    <scope>NUCLEOTIDE SEQUENCE</scope>
    <source>
        <strain evidence="1">CRI-CJ2</strain>
    </source>
</reference>
<dbReference type="Gene3D" id="3.40.50.1000">
    <property type="entry name" value="HAD superfamily/HAD-like"/>
    <property type="match status" value="1"/>
</dbReference>
<dbReference type="SFLD" id="SFLDG01129">
    <property type="entry name" value="C1.5:_HAD__Beta-PGM__Phosphata"/>
    <property type="match status" value="1"/>
</dbReference>
<organism evidence="1 2">
    <name type="scientific">Elsinoe batatas</name>
    <dbReference type="NCBI Taxonomy" id="2601811"/>
    <lineage>
        <taxon>Eukaryota</taxon>
        <taxon>Fungi</taxon>
        <taxon>Dikarya</taxon>
        <taxon>Ascomycota</taxon>
        <taxon>Pezizomycotina</taxon>
        <taxon>Dothideomycetes</taxon>
        <taxon>Dothideomycetidae</taxon>
        <taxon>Myriangiales</taxon>
        <taxon>Elsinoaceae</taxon>
        <taxon>Elsinoe</taxon>
    </lineage>
</organism>
<gene>
    <name evidence="1" type="ORF">KVT40_008956</name>
</gene>
<proteinExistence type="predicted"/>
<dbReference type="OrthoDB" id="426235at2759"/>
<evidence type="ECO:0000313" key="1">
    <source>
        <dbReference type="EMBL" id="KAG8623980.1"/>
    </source>
</evidence>
<dbReference type="PANTHER" id="PTHR43885:SF1">
    <property type="entry name" value="SUPERFAMILY HYDROLASE, PUTATIVE (AFU_ORTHOLOGUE AFUA_4G13290)-RELATED"/>
    <property type="match status" value="1"/>
</dbReference>
<evidence type="ECO:0000313" key="2">
    <source>
        <dbReference type="Proteomes" id="UP000809789"/>
    </source>
</evidence>
<protein>
    <recommendedName>
        <fullName evidence="3">Haloacid dehalogenase-like hydrolase</fullName>
    </recommendedName>
</protein>